<comment type="pathway">
    <text evidence="1">Amino-acid biosynthesis; L-asparagine biosynthesis; L-asparagine from L-aspartate (L-Gln route): step 1/1.</text>
</comment>
<name>A0A8J6P2Z4_9BACT</name>
<sequence>MFAFALWDREDRRLTLARDRLGEKPLYYGWQGNVFIFGSELKVLRAHPAFQGEIDRRALALFLRYNYIPAPYSIYKGIHKLLPGTYLAVRSGARGAEPTTYWSAKKMAETGQGNLFAGDDGEAGEELERLLRRAVSSQMVADVPLGAFLSGGVDSSTIVSLMQAQSSRPVKTFTIGSYSSGYNEAEQAKKVARHLGTEHTELYVTPEEAMAVIPRLPELYDEPFADSSQIPTFLVANLARNHVTVALSGDGGDELFGGYNRHYWVPRFRRRFGPVPRPLRVALAAGLSTLTPHTWNSVFRGLAKLSPEALRYVNPGDKLHKLAEVLPARSAEEMYQGLVSFWKRPEKVVVFPNDYPHILFDVATQPDLKDFSHLMMYLDLVSYLPDDILAKVDRAAMGVSLETRVPMLDHRVVEFSWRLPLSMKIREGQGKWLLRQLLYKYVPRTLVERPKMGFGVPLDAWLRGPLKEWAEALLAKDRLKREGFLNPLPVREKWNEHLSGRRNWAYHLWGVLMFQAWLESRRSEV</sequence>
<dbReference type="Gene3D" id="3.60.20.10">
    <property type="entry name" value="Glutamine Phosphoribosylpyrophosphate, subunit 1, domain 1"/>
    <property type="match status" value="1"/>
</dbReference>
<keyword evidence="10" id="KW-0436">Ligase</keyword>
<dbReference type="InterPro" id="IPR001962">
    <property type="entry name" value="Asn_synthase"/>
</dbReference>
<gene>
    <name evidence="10" type="primary">asnB</name>
    <name evidence="10" type="ORF">H8D96_19315</name>
</gene>
<dbReference type="SUPFAM" id="SSF56235">
    <property type="entry name" value="N-terminal nucleophile aminohydrolases (Ntn hydrolases)"/>
    <property type="match status" value="1"/>
</dbReference>
<dbReference type="Gene3D" id="3.40.50.620">
    <property type="entry name" value="HUPs"/>
    <property type="match status" value="1"/>
</dbReference>
<dbReference type="InterPro" id="IPR051786">
    <property type="entry name" value="ASN_synthetase/amidase"/>
</dbReference>
<evidence type="ECO:0000256" key="8">
    <source>
        <dbReference type="PIRSR" id="PIRSR001589-3"/>
    </source>
</evidence>
<evidence type="ECO:0000256" key="3">
    <source>
        <dbReference type="ARBA" id="ARBA00012737"/>
    </source>
</evidence>
<dbReference type="PANTHER" id="PTHR43284:SF1">
    <property type="entry name" value="ASPARAGINE SYNTHETASE"/>
    <property type="match status" value="1"/>
</dbReference>
<dbReference type="InterPro" id="IPR017932">
    <property type="entry name" value="GATase_2_dom"/>
</dbReference>
<feature type="domain" description="Glutamine amidotransferase type-2" evidence="9">
    <location>
        <begin position="1"/>
        <end position="92"/>
    </location>
</feature>
<reference evidence="10 11" key="1">
    <citation type="submission" date="2020-08" db="EMBL/GenBank/DDBJ databases">
        <title>Bridging the membrane lipid divide: bacteria of the FCB group superphylum have the potential to synthesize archaeal ether lipids.</title>
        <authorList>
            <person name="Villanueva L."/>
            <person name="Von Meijenfeldt F.A.B."/>
            <person name="Westbye A.B."/>
            <person name="Yadav S."/>
            <person name="Hopmans E.C."/>
            <person name="Dutilh B.E."/>
            <person name="Sinninghe Damste J.S."/>
        </authorList>
    </citation>
    <scope>NUCLEOTIDE SEQUENCE [LARGE SCALE GENOMIC DNA]</scope>
    <source>
        <strain evidence="10">NIOZ-UU17</strain>
    </source>
</reference>
<feature type="site" description="Important for beta-aspartyl-AMP intermediate formation" evidence="8">
    <location>
        <position position="250"/>
    </location>
</feature>
<comment type="similarity">
    <text evidence="2">Belongs to the asparagine synthetase family.</text>
</comment>
<evidence type="ECO:0000256" key="1">
    <source>
        <dbReference type="ARBA" id="ARBA00005187"/>
    </source>
</evidence>
<dbReference type="NCBIfam" id="TIGR01536">
    <property type="entry name" value="asn_synth_AEB"/>
    <property type="match status" value="1"/>
</dbReference>
<dbReference type="Proteomes" id="UP000605201">
    <property type="component" value="Unassembled WGS sequence"/>
</dbReference>
<dbReference type="InterPro" id="IPR029055">
    <property type="entry name" value="Ntn_hydrolases_N"/>
</dbReference>
<evidence type="ECO:0000256" key="5">
    <source>
        <dbReference type="ARBA" id="ARBA00022840"/>
    </source>
</evidence>
<dbReference type="AlphaFoldDB" id="A0A8J6P2Z4"/>
<keyword evidence="4" id="KW-0547">Nucleotide-binding</keyword>
<dbReference type="EMBL" id="JACNIG010000378">
    <property type="protein sequence ID" value="MBC8434065.1"/>
    <property type="molecule type" value="Genomic_DNA"/>
</dbReference>
<dbReference type="InterPro" id="IPR006426">
    <property type="entry name" value="Asn_synth_AEB"/>
</dbReference>
<dbReference type="CDD" id="cd00712">
    <property type="entry name" value="AsnB"/>
    <property type="match status" value="1"/>
</dbReference>
<keyword evidence="5" id="KW-0067">ATP-binding</keyword>
<evidence type="ECO:0000259" key="9">
    <source>
        <dbReference type="PROSITE" id="PS51278"/>
    </source>
</evidence>
<dbReference type="Pfam" id="PF00733">
    <property type="entry name" value="Asn_synthase"/>
    <property type="match status" value="1"/>
</dbReference>
<proteinExistence type="inferred from homology"/>
<dbReference type="PROSITE" id="PS51278">
    <property type="entry name" value="GATASE_TYPE_2"/>
    <property type="match status" value="1"/>
</dbReference>
<comment type="catalytic activity">
    <reaction evidence="7">
        <text>L-aspartate + L-glutamine + ATP + H2O = L-asparagine + L-glutamate + AMP + diphosphate + H(+)</text>
        <dbReference type="Rhea" id="RHEA:12228"/>
        <dbReference type="ChEBI" id="CHEBI:15377"/>
        <dbReference type="ChEBI" id="CHEBI:15378"/>
        <dbReference type="ChEBI" id="CHEBI:29985"/>
        <dbReference type="ChEBI" id="CHEBI:29991"/>
        <dbReference type="ChEBI" id="CHEBI:30616"/>
        <dbReference type="ChEBI" id="CHEBI:33019"/>
        <dbReference type="ChEBI" id="CHEBI:58048"/>
        <dbReference type="ChEBI" id="CHEBI:58359"/>
        <dbReference type="ChEBI" id="CHEBI:456215"/>
        <dbReference type="EC" id="6.3.5.4"/>
    </reaction>
</comment>
<dbReference type="InterPro" id="IPR033738">
    <property type="entry name" value="AsnB_N"/>
</dbReference>
<organism evidence="10 11">
    <name type="scientific">Candidatus Desulfatibia vada</name>
    <dbReference type="NCBI Taxonomy" id="2841696"/>
    <lineage>
        <taxon>Bacteria</taxon>
        <taxon>Pseudomonadati</taxon>
        <taxon>Thermodesulfobacteriota</taxon>
        <taxon>Desulfobacteria</taxon>
        <taxon>Desulfobacterales</taxon>
        <taxon>Desulfobacterales incertae sedis</taxon>
        <taxon>Candidatus Desulfatibia</taxon>
    </lineage>
</organism>
<dbReference type="Pfam" id="PF13537">
    <property type="entry name" value="GATase_7"/>
    <property type="match status" value="1"/>
</dbReference>
<dbReference type="GO" id="GO:0005524">
    <property type="term" value="F:ATP binding"/>
    <property type="evidence" value="ECO:0007669"/>
    <property type="project" value="UniProtKB-KW"/>
</dbReference>
<evidence type="ECO:0000256" key="2">
    <source>
        <dbReference type="ARBA" id="ARBA00005752"/>
    </source>
</evidence>
<dbReference type="GO" id="GO:0004066">
    <property type="term" value="F:asparagine synthase (glutamine-hydrolyzing) activity"/>
    <property type="evidence" value="ECO:0007669"/>
    <property type="project" value="UniProtKB-EC"/>
</dbReference>
<dbReference type="GO" id="GO:0005829">
    <property type="term" value="C:cytosol"/>
    <property type="evidence" value="ECO:0007669"/>
    <property type="project" value="TreeGrafter"/>
</dbReference>
<evidence type="ECO:0000313" key="10">
    <source>
        <dbReference type="EMBL" id="MBC8434065.1"/>
    </source>
</evidence>
<protein>
    <recommendedName>
        <fullName evidence="3">asparagine synthase (glutamine-hydrolyzing)</fullName>
        <ecNumber evidence="3">6.3.5.4</ecNumber>
    </recommendedName>
</protein>
<dbReference type="InterPro" id="IPR014729">
    <property type="entry name" value="Rossmann-like_a/b/a_fold"/>
</dbReference>
<dbReference type="CDD" id="cd01991">
    <property type="entry name" value="Asn_synthase_B_C"/>
    <property type="match status" value="1"/>
</dbReference>
<dbReference type="SUPFAM" id="SSF52402">
    <property type="entry name" value="Adenine nucleotide alpha hydrolases-like"/>
    <property type="match status" value="1"/>
</dbReference>
<keyword evidence="6" id="KW-0315">Glutamine amidotransferase</keyword>
<evidence type="ECO:0000256" key="6">
    <source>
        <dbReference type="ARBA" id="ARBA00022962"/>
    </source>
</evidence>
<accession>A0A8J6P2Z4</accession>
<dbReference type="PIRSF" id="PIRSF001589">
    <property type="entry name" value="Asn_synthetase_glu-h"/>
    <property type="match status" value="1"/>
</dbReference>
<evidence type="ECO:0000256" key="4">
    <source>
        <dbReference type="ARBA" id="ARBA00022741"/>
    </source>
</evidence>
<evidence type="ECO:0000256" key="7">
    <source>
        <dbReference type="ARBA" id="ARBA00048741"/>
    </source>
</evidence>
<evidence type="ECO:0000313" key="11">
    <source>
        <dbReference type="Proteomes" id="UP000605201"/>
    </source>
</evidence>
<comment type="caution">
    <text evidence="10">The sequence shown here is derived from an EMBL/GenBank/DDBJ whole genome shotgun (WGS) entry which is preliminary data.</text>
</comment>
<dbReference type="EC" id="6.3.5.4" evidence="3"/>
<dbReference type="PANTHER" id="PTHR43284">
    <property type="entry name" value="ASPARAGINE SYNTHETASE (GLUTAMINE-HYDROLYZING)"/>
    <property type="match status" value="1"/>
</dbReference>
<dbReference type="GO" id="GO:0006529">
    <property type="term" value="P:asparagine biosynthetic process"/>
    <property type="evidence" value="ECO:0007669"/>
    <property type="project" value="InterPro"/>
</dbReference>